<dbReference type="GO" id="GO:0032366">
    <property type="term" value="P:intracellular sterol transport"/>
    <property type="evidence" value="ECO:0007669"/>
    <property type="project" value="TreeGrafter"/>
</dbReference>
<dbReference type="Gene3D" id="2.30.29.30">
    <property type="entry name" value="Pleckstrin-homology domain (PH domain)/Phosphotyrosine-binding domain (PTB)"/>
    <property type="match status" value="1"/>
</dbReference>
<organism evidence="3 4">
    <name type="scientific">Pelobates cultripes</name>
    <name type="common">Western spadefoot toad</name>
    <dbReference type="NCBI Taxonomy" id="61616"/>
    <lineage>
        <taxon>Eukaryota</taxon>
        <taxon>Metazoa</taxon>
        <taxon>Chordata</taxon>
        <taxon>Craniata</taxon>
        <taxon>Vertebrata</taxon>
        <taxon>Euteleostomi</taxon>
        <taxon>Amphibia</taxon>
        <taxon>Batrachia</taxon>
        <taxon>Anura</taxon>
        <taxon>Pelobatoidea</taxon>
        <taxon>Pelobatidae</taxon>
        <taxon>Pelobates</taxon>
    </lineage>
</organism>
<sequence length="168" mass="19324">MAVVHRPVLANGPPEDSPMLRRPSLEQPRVIEEEQKSNVSSSTYKQRSEEFRRLFKELPENDKLIVDYACALQKDILLQGRVYLSENCICFHSNIFRWETSICLNLRDITSMTKEKTARLIPNAIQISTENEKVCLPSHHCLSYNLTFSDLSTAIHIVNHLIKGSPTW</sequence>
<protein>
    <submittedName>
        <fullName evidence="3">GRAM domain-containing 1C isoform X2</fullName>
    </submittedName>
</protein>
<name>A0AAD1QWS1_PELCU</name>
<dbReference type="PANTHER" id="PTHR23319">
    <property type="entry name" value="GRAM DOMAIN CONTAINING 1B, ISOFORM E"/>
    <property type="match status" value="1"/>
</dbReference>
<feature type="region of interest" description="Disordered" evidence="1">
    <location>
        <begin position="1"/>
        <end position="24"/>
    </location>
</feature>
<dbReference type="EMBL" id="OW240912">
    <property type="protein sequence ID" value="CAH2218858.1"/>
    <property type="molecule type" value="Genomic_DNA"/>
</dbReference>
<dbReference type="GO" id="GO:0005789">
    <property type="term" value="C:endoplasmic reticulum membrane"/>
    <property type="evidence" value="ECO:0007669"/>
    <property type="project" value="TreeGrafter"/>
</dbReference>
<feature type="domain" description="GRAM" evidence="2">
    <location>
        <begin position="49"/>
        <end position="116"/>
    </location>
</feature>
<dbReference type="PANTHER" id="PTHR23319:SF1">
    <property type="entry name" value="PROTEIN ASTER-C"/>
    <property type="match status" value="1"/>
</dbReference>
<dbReference type="GO" id="GO:0005886">
    <property type="term" value="C:plasma membrane"/>
    <property type="evidence" value="ECO:0007669"/>
    <property type="project" value="TreeGrafter"/>
</dbReference>
<evidence type="ECO:0000256" key="1">
    <source>
        <dbReference type="SAM" id="MobiDB-lite"/>
    </source>
</evidence>
<dbReference type="GO" id="GO:0140268">
    <property type="term" value="C:endoplasmic reticulum-plasma membrane contact site"/>
    <property type="evidence" value="ECO:0007669"/>
    <property type="project" value="TreeGrafter"/>
</dbReference>
<dbReference type="Proteomes" id="UP001295444">
    <property type="component" value="Chromosome 01"/>
</dbReference>
<keyword evidence="4" id="KW-1185">Reference proteome</keyword>
<dbReference type="GO" id="GO:0015485">
    <property type="term" value="F:cholesterol binding"/>
    <property type="evidence" value="ECO:0007669"/>
    <property type="project" value="TreeGrafter"/>
</dbReference>
<dbReference type="Pfam" id="PF02893">
    <property type="entry name" value="GRAM"/>
    <property type="match status" value="1"/>
</dbReference>
<evidence type="ECO:0000259" key="2">
    <source>
        <dbReference type="SMART" id="SM00568"/>
    </source>
</evidence>
<accession>A0AAD1QWS1</accession>
<gene>
    <name evidence="3" type="ORF">PECUL_23A061210</name>
</gene>
<evidence type="ECO:0000313" key="3">
    <source>
        <dbReference type="EMBL" id="CAH2218858.1"/>
    </source>
</evidence>
<evidence type="ECO:0000313" key="4">
    <source>
        <dbReference type="Proteomes" id="UP001295444"/>
    </source>
</evidence>
<dbReference type="AlphaFoldDB" id="A0AAD1QWS1"/>
<reference evidence="3" key="1">
    <citation type="submission" date="2022-03" db="EMBL/GenBank/DDBJ databases">
        <authorList>
            <person name="Alioto T."/>
            <person name="Alioto T."/>
            <person name="Gomez Garrido J."/>
        </authorList>
    </citation>
    <scope>NUCLEOTIDE SEQUENCE</scope>
</reference>
<dbReference type="CDD" id="cd13220">
    <property type="entry name" value="PH-GRAM_GRAMDC"/>
    <property type="match status" value="1"/>
</dbReference>
<dbReference type="GO" id="GO:0120020">
    <property type="term" value="F:cholesterol transfer activity"/>
    <property type="evidence" value="ECO:0007669"/>
    <property type="project" value="TreeGrafter"/>
</dbReference>
<dbReference type="InterPro" id="IPR011993">
    <property type="entry name" value="PH-like_dom_sf"/>
</dbReference>
<proteinExistence type="predicted"/>
<dbReference type="InterPro" id="IPR051482">
    <property type="entry name" value="Cholesterol_transport"/>
</dbReference>
<dbReference type="SMART" id="SM00568">
    <property type="entry name" value="GRAM"/>
    <property type="match status" value="1"/>
</dbReference>
<dbReference type="InterPro" id="IPR004182">
    <property type="entry name" value="GRAM"/>
</dbReference>